<feature type="region of interest" description="Disordered" evidence="1">
    <location>
        <begin position="385"/>
        <end position="418"/>
    </location>
</feature>
<dbReference type="AlphaFoldDB" id="A0A0G4G0S3"/>
<feature type="region of interest" description="Disordered" evidence="1">
    <location>
        <begin position="1"/>
        <end position="30"/>
    </location>
</feature>
<feature type="compositionally biased region" description="Polar residues" evidence="1">
    <location>
        <begin position="199"/>
        <end position="209"/>
    </location>
</feature>
<proteinExistence type="predicted"/>
<organism evidence="2">
    <name type="scientific">Chromera velia CCMP2878</name>
    <dbReference type="NCBI Taxonomy" id="1169474"/>
    <lineage>
        <taxon>Eukaryota</taxon>
        <taxon>Sar</taxon>
        <taxon>Alveolata</taxon>
        <taxon>Colpodellida</taxon>
        <taxon>Chromeraceae</taxon>
        <taxon>Chromera</taxon>
    </lineage>
</organism>
<feature type="region of interest" description="Disordered" evidence="1">
    <location>
        <begin position="438"/>
        <end position="463"/>
    </location>
</feature>
<feature type="region of interest" description="Disordered" evidence="1">
    <location>
        <begin position="163"/>
        <end position="212"/>
    </location>
</feature>
<dbReference type="EMBL" id="CDMZ01000772">
    <property type="protein sequence ID" value="CEM21140.1"/>
    <property type="molecule type" value="Genomic_DNA"/>
</dbReference>
<reference evidence="2" key="1">
    <citation type="submission" date="2014-11" db="EMBL/GenBank/DDBJ databases">
        <authorList>
            <person name="Otto D Thomas"/>
            <person name="Naeem Raeece"/>
        </authorList>
    </citation>
    <scope>NUCLEOTIDE SEQUENCE</scope>
</reference>
<dbReference type="Gene3D" id="2.130.10.10">
    <property type="entry name" value="YVTN repeat-like/Quinoprotein amine dehydrogenase"/>
    <property type="match status" value="2"/>
</dbReference>
<protein>
    <submittedName>
        <fullName evidence="2">Uncharacterized protein</fullName>
    </submittedName>
</protein>
<dbReference type="VEuPathDB" id="CryptoDB:Cvel_3985"/>
<accession>A0A0G4G0S3</accession>
<sequence length="597" mass="61846">MEAKSGIRNGGIEASSSAVHEETEQACPETAAHLALELDHFLTGAAEAAAEDQRREGEIDLREREVELMEKVVDQLRCRGTPSSPVGGETFSSSSSSSASASTESVGVRPVGSFRIGEAILSADLSADGSLVLLGGVGGCGVFDRISGICLRRFGYSPRKLSMESPFPSSSGFDDLEETAESGLEGTETGAERKKRKTQVQPQSLTGLKSETERLPVMAGMSLSPCERFVILFGSGEFPLESAIPQSETVASASSSSASASSSSSSSGGRQGEKQCEGRIGIAGGSVDVVDARSGTFMGRLKDLGGGRGVLAVSINPRGSATLSVGCVNECLWIPTGWQLVGATGDAVTCLCWDLERGSASSCRLAVGTSGSELLLFRVGERGEREDEGEKKRGGAKGGKTKSIAGGGVEKEREREEAKGGVRLEVLNRWKTDGGLLSAVGSEKGKGKDKADGVSTSASSSSGGVRSLCFLNDGLLQSVSGDGSVAMWKEGADSCLKRSQGGKGGGQDSGRSAKVSCGVPIGDGKLTVLGALDGSLRVLESESLREVRVLSHAHRDAVTAVCAPLRHSLSCSPQPFAFASASLDSRVIFWELQNQSD</sequence>
<dbReference type="InterPro" id="IPR001680">
    <property type="entry name" value="WD40_rpt"/>
</dbReference>
<feature type="compositionally biased region" description="Basic and acidic residues" evidence="1">
    <location>
        <begin position="443"/>
        <end position="452"/>
    </location>
</feature>
<dbReference type="InterPro" id="IPR011047">
    <property type="entry name" value="Quinoprotein_ADH-like_sf"/>
</dbReference>
<evidence type="ECO:0000256" key="1">
    <source>
        <dbReference type="SAM" id="MobiDB-lite"/>
    </source>
</evidence>
<evidence type="ECO:0000313" key="2">
    <source>
        <dbReference type="EMBL" id="CEM21140.1"/>
    </source>
</evidence>
<dbReference type="SUPFAM" id="SSF50998">
    <property type="entry name" value="Quinoprotein alcohol dehydrogenase-like"/>
    <property type="match status" value="1"/>
</dbReference>
<gene>
    <name evidence="2" type="ORF">Cvel_3985</name>
</gene>
<feature type="compositionally biased region" description="Basic and acidic residues" evidence="1">
    <location>
        <begin position="409"/>
        <end position="418"/>
    </location>
</feature>
<dbReference type="InterPro" id="IPR015943">
    <property type="entry name" value="WD40/YVTN_repeat-like_dom_sf"/>
</dbReference>
<feature type="compositionally biased region" description="Low complexity" evidence="1">
    <location>
        <begin position="83"/>
        <end position="104"/>
    </location>
</feature>
<feature type="compositionally biased region" description="Low complexity" evidence="1">
    <location>
        <begin position="453"/>
        <end position="463"/>
    </location>
</feature>
<feature type="compositionally biased region" description="Low complexity" evidence="1">
    <location>
        <begin position="254"/>
        <end position="267"/>
    </location>
</feature>
<feature type="region of interest" description="Disordered" evidence="1">
    <location>
        <begin position="254"/>
        <end position="275"/>
    </location>
</feature>
<dbReference type="SMART" id="SM00320">
    <property type="entry name" value="WD40"/>
    <property type="match status" value="4"/>
</dbReference>
<feature type="region of interest" description="Disordered" evidence="1">
    <location>
        <begin position="77"/>
        <end position="104"/>
    </location>
</feature>
<name>A0A0G4G0S3_9ALVE</name>